<dbReference type="Proteomes" id="UP000076023">
    <property type="component" value="Unassembled WGS sequence"/>
</dbReference>
<comment type="similarity">
    <text evidence="1">Belongs to the short-chain dehydrogenases/reductases (SDR) family.</text>
</comment>
<dbReference type="SUPFAM" id="SSF51735">
    <property type="entry name" value="NAD(P)-binding Rossmann-fold domains"/>
    <property type="match status" value="1"/>
</dbReference>
<dbReference type="InterPro" id="IPR036291">
    <property type="entry name" value="NAD(P)-bd_dom_sf"/>
</dbReference>
<dbReference type="Gene3D" id="3.40.50.720">
    <property type="entry name" value="NAD(P)-binding Rossmann-like Domain"/>
    <property type="match status" value="1"/>
</dbReference>
<evidence type="ECO:0000313" key="2">
    <source>
        <dbReference type="EMBL" id="GAT35180.1"/>
    </source>
</evidence>
<dbReference type="Pfam" id="PF13561">
    <property type="entry name" value="adh_short_C2"/>
    <property type="match status" value="1"/>
</dbReference>
<protein>
    <submittedName>
        <fullName evidence="2">3-oxoacyl-[acyl-carrier protein] reductase</fullName>
    </submittedName>
</protein>
<accession>A0A146GCX8</accession>
<dbReference type="InterPro" id="IPR050259">
    <property type="entry name" value="SDR"/>
</dbReference>
<dbReference type="RefSeq" id="WP_075081015.1">
    <property type="nucleotide sequence ID" value="NZ_BDCO01000003.1"/>
</dbReference>
<proteinExistence type="inferred from homology"/>
<dbReference type="PRINTS" id="PR00081">
    <property type="entry name" value="GDHRDH"/>
</dbReference>
<keyword evidence="3" id="KW-1185">Reference proteome</keyword>
<dbReference type="EMBL" id="BDCO01000003">
    <property type="protein sequence ID" value="GAT35180.1"/>
    <property type="molecule type" value="Genomic_DNA"/>
</dbReference>
<dbReference type="OrthoDB" id="9803333at2"/>
<reference evidence="3" key="1">
    <citation type="journal article" date="2017" name="Genome Announc.">
        <title>Draft Genome Sequence of Terrimicrobium sacchariphilum NM-5T, a Facultative Anaerobic Soil Bacterium of the Class Spartobacteria.</title>
        <authorList>
            <person name="Qiu Y.L."/>
            <person name="Tourlousse D.M."/>
            <person name="Matsuura N."/>
            <person name="Ohashi A."/>
            <person name="Sekiguchi Y."/>
        </authorList>
    </citation>
    <scope>NUCLEOTIDE SEQUENCE [LARGE SCALE GENOMIC DNA]</scope>
    <source>
        <strain evidence="3">NM-5</strain>
    </source>
</reference>
<dbReference type="InterPro" id="IPR002347">
    <property type="entry name" value="SDR_fam"/>
</dbReference>
<dbReference type="STRING" id="690879.TSACC_3244"/>
<evidence type="ECO:0000313" key="3">
    <source>
        <dbReference type="Proteomes" id="UP000076023"/>
    </source>
</evidence>
<name>A0A146GCX8_TERSA</name>
<gene>
    <name evidence="2" type="ORF">TSACC_3244</name>
</gene>
<dbReference type="PANTHER" id="PTHR42879:SF2">
    <property type="entry name" value="3-OXOACYL-[ACYL-CARRIER-PROTEIN] REDUCTASE FABG"/>
    <property type="match status" value="1"/>
</dbReference>
<dbReference type="InParanoid" id="A0A146GCX8"/>
<comment type="caution">
    <text evidence="2">The sequence shown here is derived from an EMBL/GenBank/DDBJ whole genome shotgun (WGS) entry which is preliminary data.</text>
</comment>
<sequence>MNVDLKEKVALVTGGARGIGLATARLLAANGASVVLSDLDEDEAIQAVMQIPNARPLRMDVSNQQEVESGIDWISSHYGHIDILVNNAGLNTLNHRVTIDRFPSEEWDNIMNVDLRGLFLVSRCATALMLQNGGGRVINIASVLGVVPARLQCAFTAAKAGVINLTRAMAIELAPRGILVNCVAPGSTLTKATEALFYGENGVMRENAQRMLSHVPVGRVGTPDEIANVIVFLAAPESSYITGQTLCVDGGWSAGGFMRDF</sequence>
<dbReference type="PRINTS" id="PR00080">
    <property type="entry name" value="SDRFAMILY"/>
</dbReference>
<organism evidence="2 3">
    <name type="scientific">Terrimicrobium sacchariphilum</name>
    <dbReference type="NCBI Taxonomy" id="690879"/>
    <lineage>
        <taxon>Bacteria</taxon>
        <taxon>Pseudomonadati</taxon>
        <taxon>Verrucomicrobiota</taxon>
        <taxon>Terrimicrobiia</taxon>
        <taxon>Terrimicrobiales</taxon>
        <taxon>Terrimicrobiaceae</taxon>
        <taxon>Terrimicrobium</taxon>
    </lineage>
</organism>
<dbReference type="AlphaFoldDB" id="A0A146GCX8"/>
<dbReference type="NCBIfam" id="NF005559">
    <property type="entry name" value="PRK07231.1"/>
    <property type="match status" value="1"/>
</dbReference>
<evidence type="ECO:0000256" key="1">
    <source>
        <dbReference type="ARBA" id="ARBA00006484"/>
    </source>
</evidence>
<dbReference type="FunFam" id="3.40.50.720:FF:000084">
    <property type="entry name" value="Short-chain dehydrogenase reductase"/>
    <property type="match status" value="1"/>
</dbReference>
<dbReference type="PANTHER" id="PTHR42879">
    <property type="entry name" value="3-OXOACYL-(ACYL-CARRIER-PROTEIN) REDUCTASE"/>
    <property type="match status" value="1"/>
</dbReference>